<protein>
    <recommendedName>
        <fullName evidence="2">NACHT domain-containing protein</fullName>
    </recommendedName>
</protein>
<dbReference type="OrthoDB" id="3014077at2759"/>
<proteinExistence type="predicted"/>
<gene>
    <name evidence="3" type="ORF">D9619_010827</name>
</gene>
<dbReference type="AlphaFoldDB" id="A0A8H5B9A1"/>
<keyword evidence="1" id="KW-0677">Repeat</keyword>
<evidence type="ECO:0000313" key="4">
    <source>
        <dbReference type="Proteomes" id="UP000567179"/>
    </source>
</evidence>
<dbReference type="InterPro" id="IPR056884">
    <property type="entry name" value="NPHP3-like_N"/>
</dbReference>
<name>A0A8H5B9A1_9AGAR</name>
<evidence type="ECO:0000256" key="1">
    <source>
        <dbReference type="ARBA" id="ARBA00022737"/>
    </source>
</evidence>
<dbReference type="Pfam" id="PF24883">
    <property type="entry name" value="NPHP3_N"/>
    <property type="match status" value="1"/>
</dbReference>
<keyword evidence="4" id="KW-1185">Reference proteome</keyword>
<comment type="caution">
    <text evidence="3">The sequence shown here is derived from an EMBL/GenBank/DDBJ whole genome shotgun (WGS) entry which is preliminary data.</text>
</comment>
<evidence type="ECO:0000259" key="2">
    <source>
        <dbReference type="PROSITE" id="PS50837"/>
    </source>
</evidence>
<accession>A0A8H5B9A1</accession>
<dbReference type="InterPro" id="IPR007111">
    <property type="entry name" value="NACHT_NTPase"/>
</dbReference>
<feature type="domain" description="NACHT" evidence="2">
    <location>
        <begin position="37"/>
        <end position="190"/>
    </location>
</feature>
<dbReference type="PANTHER" id="PTHR10039:SF14">
    <property type="entry name" value="NACHT DOMAIN-CONTAINING PROTEIN"/>
    <property type="match status" value="1"/>
</dbReference>
<dbReference type="SUPFAM" id="SSF52540">
    <property type="entry name" value="P-loop containing nucleoside triphosphate hydrolases"/>
    <property type="match status" value="1"/>
</dbReference>
<dbReference type="PANTHER" id="PTHR10039">
    <property type="entry name" value="AMELOGENIN"/>
    <property type="match status" value="1"/>
</dbReference>
<dbReference type="InterPro" id="IPR027417">
    <property type="entry name" value="P-loop_NTPase"/>
</dbReference>
<organism evidence="3 4">
    <name type="scientific">Psilocybe cf. subviscida</name>
    <dbReference type="NCBI Taxonomy" id="2480587"/>
    <lineage>
        <taxon>Eukaryota</taxon>
        <taxon>Fungi</taxon>
        <taxon>Dikarya</taxon>
        <taxon>Basidiomycota</taxon>
        <taxon>Agaricomycotina</taxon>
        <taxon>Agaricomycetes</taxon>
        <taxon>Agaricomycetidae</taxon>
        <taxon>Agaricales</taxon>
        <taxon>Agaricineae</taxon>
        <taxon>Strophariaceae</taxon>
        <taxon>Psilocybe</taxon>
    </lineage>
</organism>
<dbReference type="Proteomes" id="UP000567179">
    <property type="component" value="Unassembled WGS sequence"/>
</dbReference>
<dbReference type="EMBL" id="JAACJJ010000030">
    <property type="protein sequence ID" value="KAF5318601.1"/>
    <property type="molecule type" value="Genomic_DNA"/>
</dbReference>
<reference evidence="3 4" key="1">
    <citation type="journal article" date="2020" name="ISME J.">
        <title>Uncovering the hidden diversity of litter-decomposition mechanisms in mushroom-forming fungi.</title>
        <authorList>
            <person name="Floudas D."/>
            <person name="Bentzer J."/>
            <person name="Ahren D."/>
            <person name="Johansson T."/>
            <person name="Persson P."/>
            <person name="Tunlid A."/>
        </authorList>
    </citation>
    <scope>NUCLEOTIDE SEQUENCE [LARGE SCALE GENOMIC DNA]</scope>
    <source>
        <strain evidence="3 4">CBS 101986</strain>
    </source>
</reference>
<sequence>MLNTGGRVDDAKCYPETREEVIGFIEQWMETGDDTKRFLWLSGPAGGGKTAIMKTIAERSKDRPVQTVNFFFFRGDPTRNNAQSLVATLLYQIFQLCPTAHDAVATVLSAKPLLLDASIQEQFDQLICPLSDIILESSPERTPIVLLIDGLDECDVDAKLSQEQVLRALDGLVTQSNSPFLVLVASRPSSHIQMVFNQLASKAQSIFLDDRYFPEKDIRHFVIAEFDRIKASHPSVHLLPDNWPSESAIDTIVTKSSGQFIYAATVMRFLAYPSRVPSRSLDMVQGAVPVGRDSPFVQLDAIYTYILSQVDDREVTLDVLSSILLEDLTRSFSCMARTLRGCPHWPPFGRVVSPIHEVLSVYNSTYTYAMVESSLFNLAAIVQHQGNQLVFYHASLADFLQDPFRSKIFQVHVKTFTFGVFMAVQNFLGPTLKWPCSRIDHCWPEYMNAPFPWGPRCKRPQSIFDCLREGVDLFDCMEAL</sequence>
<dbReference type="PROSITE" id="PS50837">
    <property type="entry name" value="NACHT"/>
    <property type="match status" value="1"/>
</dbReference>
<dbReference type="Gene3D" id="3.40.50.300">
    <property type="entry name" value="P-loop containing nucleotide triphosphate hydrolases"/>
    <property type="match status" value="1"/>
</dbReference>
<evidence type="ECO:0000313" key="3">
    <source>
        <dbReference type="EMBL" id="KAF5318601.1"/>
    </source>
</evidence>